<feature type="region of interest" description="Disordered" evidence="1">
    <location>
        <begin position="829"/>
        <end position="905"/>
    </location>
</feature>
<dbReference type="InterPro" id="IPR015915">
    <property type="entry name" value="Kelch-typ_b-propeller"/>
</dbReference>
<dbReference type="GeneID" id="19198222"/>
<keyword evidence="5" id="KW-1185">Reference proteome</keyword>
<feature type="region of interest" description="Disordered" evidence="1">
    <location>
        <begin position="357"/>
        <end position="413"/>
    </location>
</feature>
<feature type="compositionally biased region" description="Low complexity" evidence="1">
    <location>
        <begin position="950"/>
        <end position="964"/>
    </location>
</feature>
<feature type="compositionally biased region" description="Low complexity" evidence="1">
    <location>
        <begin position="920"/>
        <end position="942"/>
    </location>
</feature>
<dbReference type="OMA" id="MGRTMDI"/>
<keyword evidence="3" id="KW-0732">Signal</keyword>
<feature type="compositionally biased region" description="Pro residues" evidence="1">
    <location>
        <begin position="965"/>
        <end position="977"/>
    </location>
</feature>
<feature type="signal peptide" evidence="3">
    <location>
        <begin position="1"/>
        <end position="17"/>
    </location>
</feature>
<accession>A0A5M3MYS3</accession>
<dbReference type="PANTHER" id="PTHR46175:SF4">
    <property type="entry name" value="BACTERIOOPSIN TRANSCRIPTIONAL ACTIVATOR"/>
    <property type="match status" value="1"/>
</dbReference>
<evidence type="ECO:0000313" key="5">
    <source>
        <dbReference type="Proteomes" id="UP000053558"/>
    </source>
</evidence>
<feature type="transmembrane region" description="Helical" evidence="2">
    <location>
        <begin position="516"/>
        <end position="535"/>
    </location>
</feature>
<protein>
    <recommendedName>
        <fullName evidence="6">Galactose oxidase</fullName>
    </recommendedName>
</protein>
<dbReference type="Gene3D" id="2.120.10.80">
    <property type="entry name" value="Kelch-type beta propeller"/>
    <property type="match status" value="2"/>
</dbReference>
<evidence type="ECO:0000313" key="4">
    <source>
        <dbReference type="EMBL" id="EIW84313.1"/>
    </source>
</evidence>
<comment type="caution">
    <text evidence="4">The sequence shown here is derived from an EMBL/GenBank/DDBJ whole genome shotgun (WGS) entry which is preliminary data.</text>
</comment>
<dbReference type="KEGG" id="cput:CONPUDRAFT_100277"/>
<feature type="compositionally biased region" description="Polar residues" evidence="1">
    <location>
        <begin position="861"/>
        <end position="872"/>
    </location>
</feature>
<feature type="compositionally biased region" description="Polar residues" evidence="1">
    <location>
        <begin position="760"/>
        <end position="779"/>
    </location>
</feature>
<keyword evidence="2" id="KW-0472">Membrane</keyword>
<evidence type="ECO:0008006" key="6">
    <source>
        <dbReference type="Google" id="ProtNLM"/>
    </source>
</evidence>
<feature type="compositionally biased region" description="Gly residues" evidence="1">
    <location>
        <begin position="388"/>
        <end position="410"/>
    </location>
</feature>
<feature type="compositionally biased region" description="Low complexity" evidence="1">
    <location>
        <begin position="744"/>
        <end position="759"/>
    </location>
</feature>
<evidence type="ECO:0000256" key="2">
    <source>
        <dbReference type="SAM" id="Phobius"/>
    </source>
</evidence>
<dbReference type="Proteomes" id="UP000053558">
    <property type="component" value="Unassembled WGS sequence"/>
</dbReference>
<feature type="transmembrane region" description="Helical" evidence="2">
    <location>
        <begin position="419"/>
        <end position="443"/>
    </location>
</feature>
<organism evidence="4 5">
    <name type="scientific">Coniophora puteana (strain RWD-64-598)</name>
    <name type="common">Brown rot fungus</name>
    <dbReference type="NCBI Taxonomy" id="741705"/>
    <lineage>
        <taxon>Eukaryota</taxon>
        <taxon>Fungi</taxon>
        <taxon>Dikarya</taxon>
        <taxon>Basidiomycota</taxon>
        <taxon>Agaricomycotina</taxon>
        <taxon>Agaricomycetes</taxon>
        <taxon>Agaricomycetidae</taxon>
        <taxon>Boletales</taxon>
        <taxon>Coniophorineae</taxon>
        <taxon>Coniophoraceae</taxon>
        <taxon>Coniophora</taxon>
    </lineage>
</organism>
<feature type="compositionally biased region" description="Low complexity" evidence="1">
    <location>
        <begin position="880"/>
        <end position="901"/>
    </location>
</feature>
<dbReference type="EMBL" id="JH711575">
    <property type="protein sequence ID" value="EIW84313.1"/>
    <property type="molecule type" value="Genomic_DNA"/>
</dbReference>
<dbReference type="PANTHER" id="PTHR46175">
    <property type="entry name" value="BACTERIOOPSIN TRANSCRIPTIONAL ACTIVATOR"/>
    <property type="match status" value="1"/>
</dbReference>
<dbReference type="Pfam" id="PF24681">
    <property type="entry name" value="Kelch_KLHDC2_KLHL20_DRC7"/>
    <property type="match status" value="1"/>
</dbReference>
<feature type="compositionally biased region" description="Pro residues" evidence="1">
    <location>
        <begin position="365"/>
        <end position="385"/>
    </location>
</feature>
<keyword evidence="2" id="KW-1133">Transmembrane helix</keyword>
<dbReference type="AlphaFoldDB" id="A0A5M3MYS3"/>
<reference evidence="5" key="1">
    <citation type="journal article" date="2012" name="Science">
        <title>The Paleozoic origin of enzymatic lignin decomposition reconstructed from 31 fungal genomes.</title>
        <authorList>
            <person name="Floudas D."/>
            <person name="Binder M."/>
            <person name="Riley R."/>
            <person name="Barry K."/>
            <person name="Blanchette R.A."/>
            <person name="Henrissat B."/>
            <person name="Martinez A.T."/>
            <person name="Otillar R."/>
            <person name="Spatafora J.W."/>
            <person name="Yadav J.S."/>
            <person name="Aerts A."/>
            <person name="Benoit I."/>
            <person name="Boyd A."/>
            <person name="Carlson A."/>
            <person name="Copeland A."/>
            <person name="Coutinho P.M."/>
            <person name="de Vries R.P."/>
            <person name="Ferreira P."/>
            <person name="Findley K."/>
            <person name="Foster B."/>
            <person name="Gaskell J."/>
            <person name="Glotzer D."/>
            <person name="Gorecki P."/>
            <person name="Heitman J."/>
            <person name="Hesse C."/>
            <person name="Hori C."/>
            <person name="Igarashi K."/>
            <person name="Jurgens J.A."/>
            <person name="Kallen N."/>
            <person name="Kersten P."/>
            <person name="Kohler A."/>
            <person name="Kuees U."/>
            <person name="Kumar T.K.A."/>
            <person name="Kuo A."/>
            <person name="LaButti K."/>
            <person name="Larrondo L.F."/>
            <person name="Lindquist E."/>
            <person name="Ling A."/>
            <person name="Lombard V."/>
            <person name="Lucas S."/>
            <person name="Lundell T."/>
            <person name="Martin R."/>
            <person name="McLaughlin D.J."/>
            <person name="Morgenstern I."/>
            <person name="Morin E."/>
            <person name="Murat C."/>
            <person name="Nagy L.G."/>
            <person name="Nolan M."/>
            <person name="Ohm R.A."/>
            <person name="Patyshakuliyeva A."/>
            <person name="Rokas A."/>
            <person name="Ruiz-Duenas F.J."/>
            <person name="Sabat G."/>
            <person name="Salamov A."/>
            <person name="Samejima M."/>
            <person name="Schmutz J."/>
            <person name="Slot J.C."/>
            <person name="St John F."/>
            <person name="Stenlid J."/>
            <person name="Sun H."/>
            <person name="Sun S."/>
            <person name="Syed K."/>
            <person name="Tsang A."/>
            <person name="Wiebenga A."/>
            <person name="Young D."/>
            <person name="Pisabarro A."/>
            <person name="Eastwood D.C."/>
            <person name="Martin F."/>
            <person name="Cullen D."/>
            <person name="Grigoriev I.V."/>
            <person name="Hibbett D.S."/>
        </authorList>
    </citation>
    <scope>NUCLEOTIDE SEQUENCE [LARGE SCALE GENOMIC DNA]</scope>
    <source>
        <strain evidence="5">RWD-64-598 SS2</strain>
    </source>
</reference>
<proteinExistence type="predicted"/>
<feature type="region of interest" description="Disordered" evidence="1">
    <location>
        <begin position="644"/>
        <end position="673"/>
    </location>
</feature>
<dbReference type="SUPFAM" id="SSF117281">
    <property type="entry name" value="Kelch motif"/>
    <property type="match status" value="1"/>
</dbReference>
<feature type="chain" id="PRO_5024424958" description="Galactose oxidase" evidence="3">
    <location>
        <begin position="18"/>
        <end position="1068"/>
    </location>
</feature>
<evidence type="ECO:0000256" key="3">
    <source>
        <dbReference type="SAM" id="SignalP"/>
    </source>
</evidence>
<dbReference type="OrthoDB" id="432528at2759"/>
<dbReference type="RefSeq" id="XP_007766045.1">
    <property type="nucleotide sequence ID" value="XM_007767855.1"/>
</dbReference>
<name>A0A5M3MYS3_CONPW</name>
<sequence length="1068" mass="112130">MISSLFLLLGLAVQTVAESYQPESRWAQASVVIQESLYVHGGLSDPYNTYSYTSAPETNQLLLLDLSFSFNASAPPWSLVSVTNSPSLGWHTLSAFNESMSLLFGGQPGPSSPTVLTTLNDSAQLLISSNRSYPSFIDESQNWADEPMRRIHHSASSTNGLIWIIGGEEADGSGEAFAEHYVFDPATVMFTLLPTENAPPAIYGHVSLVLPSGTLVVLGGYNTASSQLVPLDTIWLLDTTQATLTWKVITLPSSNSLPNPRRDFAAVVIASGEILIHGGGDATLQSTYADGWILHTSGSTDTWYWEAVEVLEQIGPRKDHFAAWAGGCVVFGFGYTSSGPAPAAPLPVYDPTSSVISPSYTPAPSGSPPPTTLPLPSQTPGPVPTADPGGGGSGGGNGGGNGSDGGGSGSGQNVKSRQAAIIVGTIFGALGIAGLLVGIIWFLRHRERRRGEGWGGGRGGIGWLTSPAKGGEGRFYLLEGPHANDGPNATFDGASQLTRDPASVQRNVSSTSAPGLLSRAAAPIAGLAALVYSSLPIHRQQAVPLARRDMFADEDAYASNPFIGSAGWRSRPLLTRREGSEGTAWSLRSVGAAVRGIMSREPSTGHSELGYGEKSVDVYGEHIPEDSSDGEASRLIASDFNPYTAASLDPSHPKQANKPTWAYTDPFADPTEDEQDAQLLTADITTMNNLSSSSVDDPNPTAEGVSRDANGRPHPPPLRTLAPFSVEPHTLSPLREMSYRTGGSSDTSHTSSVFSHSLSNPPSQGHSSNPRQSYVNTPHTSLSSATGAAASAALQRHTSILDSAPPPSQPLRRSDTWWTRFARTPLLDRRLSRSSGGGGPFEFRDPNPAPPLSAIDEASKASGSPDSPESQVQRGGSGGSADSAQSRRGGNHSHGGSLHSGHTADSAYLGGAYDVVQRLASESSNSRRTGSTGSTATTQTGEFGARKQGSDSSNPQSSSSQSKQPTPPPKVPTPPFVMSPTRIADEPRQPTLAHVASPPKRVKSPTIADRISNFEALGRNDPPGGGGPRNTRKREEVPSRNRVSIQYGLAPRAPLFVANPNPPGEPSE</sequence>
<gene>
    <name evidence="4" type="ORF">CONPUDRAFT_100277</name>
</gene>
<evidence type="ECO:0000256" key="1">
    <source>
        <dbReference type="SAM" id="MobiDB-lite"/>
    </source>
</evidence>
<keyword evidence="2" id="KW-0812">Transmembrane</keyword>
<feature type="region of interest" description="Disordered" evidence="1">
    <location>
        <begin position="688"/>
        <end position="790"/>
    </location>
</feature>
<feature type="region of interest" description="Disordered" evidence="1">
    <location>
        <begin position="919"/>
        <end position="1068"/>
    </location>
</feature>
<feature type="compositionally biased region" description="Low complexity" evidence="1">
    <location>
        <begin position="780"/>
        <end position="790"/>
    </location>
</feature>